<organism evidence="3 4">
    <name type="scientific">Immersiella caudata</name>
    <dbReference type="NCBI Taxonomy" id="314043"/>
    <lineage>
        <taxon>Eukaryota</taxon>
        <taxon>Fungi</taxon>
        <taxon>Dikarya</taxon>
        <taxon>Ascomycota</taxon>
        <taxon>Pezizomycotina</taxon>
        <taxon>Sordariomycetes</taxon>
        <taxon>Sordariomycetidae</taxon>
        <taxon>Sordariales</taxon>
        <taxon>Lasiosphaeriaceae</taxon>
        <taxon>Immersiella</taxon>
    </lineage>
</organism>
<dbReference type="PANTHER" id="PTHR47797">
    <property type="entry name" value="DEHYDROGENASE, PUTATIVE (AFU_ORTHOLOGUE AFUA_8G05805)-RELATED"/>
    <property type="match status" value="1"/>
</dbReference>
<dbReference type="Proteomes" id="UP001175000">
    <property type="component" value="Unassembled WGS sequence"/>
</dbReference>
<evidence type="ECO:0000256" key="1">
    <source>
        <dbReference type="SAM" id="SignalP"/>
    </source>
</evidence>
<feature type="signal peptide" evidence="1">
    <location>
        <begin position="1"/>
        <end position="20"/>
    </location>
</feature>
<sequence>MLCNLLIGVVALTLSHVVLAAASVFRDPDTGLTFASEFTNYKINQGITYRIATPPDAVRGEAFDMVVQIVAPNDVGWTGIAFSGSMRENPLLIVWRNSAGNGVVVSTRWARGHITPEPYTGATATVLRTGTKTNGTHYQATIKCSGCSFWRTNTGGTRFLIPNESNRIAMAYSPTRPSNANSNTSALSVHDVHAYWGHQLGQGVNANFNQVIQTLQ</sequence>
<reference evidence="3" key="1">
    <citation type="submission" date="2023-06" db="EMBL/GenBank/DDBJ databases">
        <title>Genome-scale phylogeny and comparative genomics of the fungal order Sordariales.</title>
        <authorList>
            <consortium name="Lawrence Berkeley National Laboratory"/>
            <person name="Hensen N."/>
            <person name="Bonometti L."/>
            <person name="Westerberg I."/>
            <person name="Brannstrom I.O."/>
            <person name="Guillou S."/>
            <person name="Cros-Aarteil S."/>
            <person name="Calhoun S."/>
            <person name="Haridas S."/>
            <person name="Kuo A."/>
            <person name="Mondo S."/>
            <person name="Pangilinan J."/>
            <person name="Riley R."/>
            <person name="Labutti K."/>
            <person name="Andreopoulos B."/>
            <person name="Lipzen A."/>
            <person name="Chen C."/>
            <person name="Yanf M."/>
            <person name="Daum C."/>
            <person name="Ng V."/>
            <person name="Clum A."/>
            <person name="Steindorff A."/>
            <person name="Ohm R."/>
            <person name="Martin F."/>
            <person name="Silar P."/>
            <person name="Natvig D."/>
            <person name="Lalanne C."/>
            <person name="Gautier V."/>
            <person name="Ament-Velasquez S.L."/>
            <person name="Kruys A."/>
            <person name="Hutchinson M.I."/>
            <person name="Powell A.J."/>
            <person name="Barry K."/>
            <person name="Miller A.N."/>
            <person name="Grigoriev I.V."/>
            <person name="Debuchy R."/>
            <person name="Gladieux P."/>
            <person name="Thoren M.H."/>
            <person name="Johannesson H."/>
        </authorList>
    </citation>
    <scope>NUCLEOTIDE SEQUENCE</scope>
    <source>
        <strain evidence="3">CBS 606.72</strain>
    </source>
</reference>
<protein>
    <submittedName>
        <fullName evidence="3">CBD9-like protein</fullName>
    </submittedName>
</protein>
<dbReference type="EMBL" id="JAULSU010000001">
    <property type="protein sequence ID" value="KAK0633785.1"/>
    <property type="molecule type" value="Genomic_DNA"/>
</dbReference>
<accession>A0AA40CD44</accession>
<gene>
    <name evidence="3" type="ORF">B0T14DRAFT_533920</name>
</gene>
<dbReference type="SMART" id="SM00664">
    <property type="entry name" value="DoH"/>
    <property type="match status" value="1"/>
</dbReference>
<dbReference type="AlphaFoldDB" id="A0AA40CD44"/>
<evidence type="ECO:0000313" key="4">
    <source>
        <dbReference type="Proteomes" id="UP001175000"/>
    </source>
</evidence>
<dbReference type="Pfam" id="PF16010">
    <property type="entry name" value="CDH-cyt"/>
    <property type="match status" value="1"/>
</dbReference>
<dbReference type="SUPFAM" id="SSF49344">
    <property type="entry name" value="CBD9-like"/>
    <property type="match status" value="1"/>
</dbReference>
<proteinExistence type="predicted"/>
<evidence type="ECO:0000313" key="3">
    <source>
        <dbReference type="EMBL" id="KAK0633785.1"/>
    </source>
</evidence>
<keyword evidence="4" id="KW-1185">Reference proteome</keyword>
<feature type="domain" description="DOMON" evidence="2">
    <location>
        <begin position="77"/>
        <end position="173"/>
    </location>
</feature>
<dbReference type="Gene3D" id="2.60.40.1210">
    <property type="entry name" value="Cellobiose dehydrogenase, cytochrome domain"/>
    <property type="match status" value="1"/>
</dbReference>
<dbReference type="CDD" id="cd09630">
    <property type="entry name" value="CDH_like_cytochrome"/>
    <property type="match status" value="1"/>
</dbReference>
<name>A0AA40CD44_9PEZI</name>
<keyword evidence="1" id="KW-0732">Signal</keyword>
<dbReference type="PANTHER" id="PTHR47797:SF5">
    <property type="entry name" value="CELLOBIOSE DEHYDROGENASE CYTOCHROME DOMAIN-CONTAINING PROTEIN"/>
    <property type="match status" value="1"/>
</dbReference>
<comment type="caution">
    <text evidence="3">The sequence shown here is derived from an EMBL/GenBank/DDBJ whole genome shotgun (WGS) entry which is preliminary data.</text>
</comment>
<evidence type="ECO:0000259" key="2">
    <source>
        <dbReference type="SMART" id="SM00664"/>
    </source>
</evidence>
<feature type="chain" id="PRO_5041293274" evidence="1">
    <location>
        <begin position="21"/>
        <end position="216"/>
    </location>
</feature>
<dbReference type="InterPro" id="IPR015920">
    <property type="entry name" value="Cellobiose_DH-like_cyt"/>
</dbReference>
<dbReference type="InterPro" id="IPR005018">
    <property type="entry name" value="DOMON_domain"/>
</dbReference>